<evidence type="ECO:0000256" key="1">
    <source>
        <dbReference type="SAM" id="MobiDB-lite"/>
    </source>
</evidence>
<accession>A0A5E4Z5U8</accession>
<evidence type="ECO:0000313" key="2">
    <source>
        <dbReference type="EMBL" id="VVE55573.1"/>
    </source>
</evidence>
<sequence length="296" mass="33167">MRMREGAPGGNAVTDTNAIAPSGSSAVSVVAADIRAATRRFPLCQMAERTNAISPSKASASMFFDGRAMWTQKIKSPRRKRRRAMPLFRSGEETDRGWPAPTPAASYLQMAERLDAGVPILAFCRLGSIRRATLWLRDHPHQTRQPVRRLDSLGQPRRQSAGLMRTPKTKNPPAFTWRVSLDALSRNKCLTSCRAFQRPRVALLAAPLIQSARPSITTRRANRYRSALMESMKHPQNASMHGRALRPRRSTSNVINQLIHWKPTAWVMCHALHDFARVFQENALLTFFCPTASTLS</sequence>
<dbReference type="EMBL" id="CABPSE010000029">
    <property type="protein sequence ID" value="VVE55573.1"/>
    <property type="molecule type" value="Genomic_DNA"/>
</dbReference>
<protein>
    <submittedName>
        <fullName evidence="2">Uncharacterized protein</fullName>
    </submittedName>
</protein>
<reference evidence="2 3" key="1">
    <citation type="submission" date="2019-08" db="EMBL/GenBank/DDBJ databases">
        <authorList>
            <person name="Peeters C."/>
        </authorList>
    </citation>
    <scope>NUCLEOTIDE SEQUENCE [LARGE SCALE GENOMIC DNA]</scope>
    <source>
        <strain evidence="2 3">LMG 31111</strain>
    </source>
</reference>
<evidence type="ECO:0000313" key="3">
    <source>
        <dbReference type="Proteomes" id="UP000383971"/>
    </source>
</evidence>
<feature type="compositionally biased region" description="Basic residues" evidence="1">
    <location>
        <begin position="75"/>
        <end position="84"/>
    </location>
</feature>
<gene>
    <name evidence="2" type="ORF">PCO31111_05053</name>
</gene>
<keyword evidence="3" id="KW-1185">Reference proteome</keyword>
<organism evidence="2 3">
    <name type="scientific">Pandoraea communis</name>
    <dbReference type="NCBI Taxonomy" id="2508297"/>
    <lineage>
        <taxon>Bacteria</taxon>
        <taxon>Pseudomonadati</taxon>
        <taxon>Pseudomonadota</taxon>
        <taxon>Betaproteobacteria</taxon>
        <taxon>Burkholderiales</taxon>
        <taxon>Burkholderiaceae</taxon>
        <taxon>Pandoraea</taxon>
    </lineage>
</organism>
<dbReference type="Proteomes" id="UP000383971">
    <property type="component" value="Unassembled WGS sequence"/>
</dbReference>
<feature type="region of interest" description="Disordered" evidence="1">
    <location>
        <begin position="74"/>
        <end position="100"/>
    </location>
</feature>
<name>A0A5E4Z5U8_9BURK</name>
<dbReference type="AlphaFoldDB" id="A0A5E4Z5U8"/>
<proteinExistence type="predicted"/>